<dbReference type="PIRSF" id="PIRSF039102">
    <property type="entry name" value="Ddl/VanB"/>
    <property type="match status" value="1"/>
</dbReference>
<proteinExistence type="inferred from homology"/>
<evidence type="ECO:0000256" key="13">
    <source>
        <dbReference type="ARBA" id="ARBA00047614"/>
    </source>
</evidence>
<evidence type="ECO:0000256" key="12">
    <source>
        <dbReference type="ARBA" id="ARBA00023316"/>
    </source>
</evidence>
<keyword evidence="6 14" id="KW-0963">Cytoplasm</keyword>
<dbReference type="PATRIC" id="fig|1238182.3.peg.2292"/>
<dbReference type="OrthoDB" id="9813261at2"/>
<gene>
    <name evidence="14" type="primary">ddl</name>
    <name evidence="19" type="ORF">C882_0076</name>
</gene>
<reference evidence="19 20" key="1">
    <citation type="journal article" date="2013" name="Genome Announc.">
        <title>Draft Genome Sequence of an Alphaproteobacterium, Caenispirillum salinarum AK4(T), Isolated from a Solar Saltern.</title>
        <authorList>
            <person name="Khatri I."/>
            <person name="Singh A."/>
            <person name="Korpole S."/>
            <person name="Pinnaka A.K."/>
            <person name="Subramanian S."/>
        </authorList>
    </citation>
    <scope>NUCLEOTIDE SEQUENCE [LARGE SCALE GENOMIC DNA]</scope>
    <source>
        <strain evidence="19 20">AK4</strain>
    </source>
</reference>
<comment type="pathway">
    <text evidence="14">Cell wall biogenesis; peptidoglycan biosynthesis.</text>
</comment>
<keyword evidence="20" id="KW-1185">Reference proteome</keyword>
<dbReference type="GO" id="GO:0005524">
    <property type="term" value="F:ATP binding"/>
    <property type="evidence" value="ECO:0007669"/>
    <property type="project" value="UniProtKB-UniRule"/>
</dbReference>
<evidence type="ECO:0000256" key="10">
    <source>
        <dbReference type="ARBA" id="ARBA00022960"/>
    </source>
</evidence>
<dbReference type="InterPro" id="IPR000291">
    <property type="entry name" value="D-Ala_lig_Van_CS"/>
</dbReference>
<dbReference type="InterPro" id="IPR011127">
    <property type="entry name" value="Dala_Dala_lig_N"/>
</dbReference>
<dbReference type="UniPathway" id="UPA00219"/>
<evidence type="ECO:0000256" key="3">
    <source>
        <dbReference type="ARBA" id="ARBA00004496"/>
    </source>
</evidence>
<dbReference type="Gene3D" id="3.40.50.20">
    <property type="match status" value="1"/>
</dbReference>
<dbReference type="AlphaFoldDB" id="K9GVJ1"/>
<keyword evidence="16" id="KW-0479">Metal-binding</keyword>
<dbReference type="RefSeq" id="WP_009540736.1">
    <property type="nucleotide sequence ID" value="NZ_ANHY01000010.1"/>
</dbReference>
<dbReference type="PROSITE" id="PS00843">
    <property type="entry name" value="DALA_DALA_LIGASE_1"/>
    <property type="match status" value="1"/>
</dbReference>
<dbReference type="HAMAP" id="MF_00047">
    <property type="entry name" value="Dala_Dala_lig"/>
    <property type="match status" value="1"/>
</dbReference>
<evidence type="ECO:0000256" key="14">
    <source>
        <dbReference type="HAMAP-Rule" id="MF_00047"/>
    </source>
</evidence>
<dbReference type="GO" id="GO:0071555">
    <property type="term" value="P:cell wall organization"/>
    <property type="evidence" value="ECO:0007669"/>
    <property type="project" value="UniProtKB-KW"/>
</dbReference>
<dbReference type="InterPro" id="IPR016185">
    <property type="entry name" value="PreATP-grasp_dom_sf"/>
</dbReference>
<evidence type="ECO:0000256" key="9">
    <source>
        <dbReference type="ARBA" id="ARBA00022840"/>
    </source>
</evidence>
<dbReference type="GO" id="GO:0008360">
    <property type="term" value="P:regulation of cell shape"/>
    <property type="evidence" value="ECO:0007669"/>
    <property type="project" value="UniProtKB-KW"/>
</dbReference>
<dbReference type="PROSITE" id="PS50975">
    <property type="entry name" value="ATP_GRASP"/>
    <property type="match status" value="1"/>
</dbReference>
<dbReference type="GO" id="GO:0005737">
    <property type="term" value="C:cytoplasm"/>
    <property type="evidence" value="ECO:0007669"/>
    <property type="project" value="UniProtKB-SubCell"/>
</dbReference>
<dbReference type="GO" id="GO:0008716">
    <property type="term" value="F:D-alanine-D-alanine ligase activity"/>
    <property type="evidence" value="ECO:0007669"/>
    <property type="project" value="UniProtKB-UniRule"/>
</dbReference>
<comment type="caution">
    <text evidence="19">The sequence shown here is derived from an EMBL/GenBank/DDBJ whole genome shotgun (WGS) entry which is preliminary data.</text>
</comment>
<keyword evidence="8 17" id="KW-0547">Nucleotide-binding</keyword>
<keyword evidence="16" id="KW-0464">Manganese</keyword>
<accession>K9GVJ1</accession>
<comment type="cofactor">
    <cofactor evidence="16">
        <name>Mg(2+)</name>
        <dbReference type="ChEBI" id="CHEBI:18420"/>
    </cofactor>
    <cofactor evidence="16">
        <name>Mn(2+)</name>
        <dbReference type="ChEBI" id="CHEBI:29035"/>
    </cofactor>
    <text evidence="16">Binds 2 magnesium or manganese ions per subunit.</text>
</comment>
<dbReference type="EC" id="6.3.2.4" evidence="5 14"/>
<evidence type="ECO:0000256" key="8">
    <source>
        <dbReference type="ARBA" id="ARBA00022741"/>
    </source>
</evidence>
<keyword evidence="10 14" id="KW-0133">Cell shape</keyword>
<dbReference type="NCBIfam" id="TIGR01205">
    <property type="entry name" value="D_ala_D_alaTIGR"/>
    <property type="match status" value="1"/>
</dbReference>
<keyword evidence="7 14" id="KW-0436">Ligase</keyword>
<comment type="catalytic activity">
    <reaction evidence="13 14">
        <text>2 D-alanine + ATP = D-alanyl-D-alanine + ADP + phosphate + H(+)</text>
        <dbReference type="Rhea" id="RHEA:11224"/>
        <dbReference type="ChEBI" id="CHEBI:15378"/>
        <dbReference type="ChEBI" id="CHEBI:30616"/>
        <dbReference type="ChEBI" id="CHEBI:43474"/>
        <dbReference type="ChEBI" id="CHEBI:57416"/>
        <dbReference type="ChEBI" id="CHEBI:57822"/>
        <dbReference type="ChEBI" id="CHEBI:456216"/>
        <dbReference type="EC" id="6.3.2.4"/>
    </reaction>
</comment>
<keyword evidence="9 17" id="KW-0067">ATP-binding</keyword>
<evidence type="ECO:0000256" key="17">
    <source>
        <dbReference type="PROSITE-ProRule" id="PRU00409"/>
    </source>
</evidence>
<feature type="binding site" evidence="16">
    <location>
        <position position="257"/>
    </location>
    <ligand>
        <name>Mg(2+)</name>
        <dbReference type="ChEBI" id="CHEBI:18420"/>
        <label>1</label>
    </ligand>
</feature>
<feature type="active site" evidence="15">
    <location>
        <position position="150"/>
    </location>
</feature>
<dbReference type="STRING" id="1238182.C882_0076"/>
<dbReference type="Proteomes" id="UP000009881">
    <property type="component" value="Unassembled WGS sequence"/>
</dbReference>
<keyword evidence="12 14" id="KW-0961">Cell wall biogenesis/degradation</keyword>
<dbReference type="Gene3D" id="3.30.1490.20">
    <property type="entry name" value="ATP-grasp fold, A domain"/>
    <property type="match status" value="1"/>
</dbReference>
<evidence type="ECO:0000256" key="7">
    <source>
        <dbReference type="ARBA" id="ARBA00022598"/>
    </source>
</evidence>
<keyword evidence="16" id="KW-0460">Magnesium</keyword>
<evidence type="ECO:0000256" key="6">
    <source>
        <dbReference type="ARBA" id="ARBA00022490"/>
    </source>
</evidence>
<feature type="active site" evidence="15">
    <location>
        <position position="280"/>
    </location>
</feature>
<dbReference type="PROSITE" id="PS00844">
    <property type="entry name" value="DALA_DALA_LIGASE_2"/>
    <property type="match status" value="1"/>
</dbReference>
<feature type="binding site" evidence="16">
    <location>
        <position position="269"/>
    </location>
    <ligand>
        <name>Mg(2+)</name>
        <dbReference type="ChEBI" id="CHEBI:18420"/>
        <label>2</label>
    </ligand>
</feature>
<evidence type="ECO:0000256" key="4">
    <source>
        <dbReference type="ARBA" id="ARBA00010871"/>
    </source>
</evidence>
<sequence length="308" mass="33093">MTSPLTRRVTVLMGGFSAEREVSLNSGAAAAKALKDYGYQNVAVIDVPRDVPAFVSALAETKPDVVLNALHGRFGEDGAIQGILDIMGIPYSHSGRLSSAIAMDKPTAKLLFERAGIPVAADRVVTRAEMLAEGDPLPRPYVIKPLNEGSSVGVHIVQEGDNFRPFVEEDWPFGENVMVEAFIPGRELTVAVMGDRPLGVTEIFTDRGFYDYDAKYAAGGSTHQCPADIPPALAEEAMALSVKAHEALGCRGVSRTDLRYDGETLYILEVNTQPGMTGTSLVPEQAAHAGISFPELCHWMVETARCDS</sequence>
<dbReference type="eggNOG" id="COG1181">
    <property type="taxonomic scope" value="Bacteria"/>
</dbReference>
<dbReference type="GO" id="GO:0009252">
    <property type="term" value="P:peptidoglycan biosynthetic process"/>
    <property type="evidence" value="ECO:0007669"/>
    <property type="project" value="UniProtKB-UniRule"/>
</dbReference>
<evidence type="ECO:0000313" key="20">
    <source>
        <dbReference type="Proteomes" id="UP000009881"/>
    </source>
</evidence>
<comment type="cofactor">
    <cofactor evidence="1">
        <name>Mn(2+)</name>
        <dbReference type="ChEBI" id="CHEBI:29035"/>
    </cofactor>
</comment>
<dbReference type="InterPro" id="IPR011761">
    <property type="entry name" value="ATP-grasp"/>
</dbReference>
<evidence type="ECO:0000256" key="15">
    <source>
        <dbReference type="PIRSR" id="PIRSR039102-1"/>
    </source>
</evidence>
<keyword evidence="11 14" id="KW-0573">Peptidoglycan synthesis</keyword>
<protein>
    <recommendedName>
        <fullName evidence="5 14">D-alanine--D-alanine ligase</fullName>
        <ecNumber evidence="5 14">6.3.2.4</ecNumber>
    </recommendedName>
    <alternativeName>
        <fullName evidence="14">D-Ala-D-Ala ligase</fullName>
    </alternativeName>
    <alternativeName>
        <fullName evidence="14">D-alanylalanine synthetase</fullName>
    </alternativeName>
</protein>
<dbReference type="SUPFAM" id="SSF56059">
    <property type="entry name" value="Glutathione synthetase ATP-binding domain-like"/>
    <property type="match status" value="1"/>
</dbReference>
<organism evidence="19 20">
    <name type="scientific">Caenispirillum salinarum AK4</name>
    <dbReference type="NCBI Taxonomy" id="1238182"/>
    <lineage>
        <taxon>Bacteria</taxon>
        <taxon>Pseudomonadati</taxon>
        <taxon>Pseudomonadota</taxon>
        <taxon>Alphaproteobacteria</taxon>
        <taxon>Rhodospirillales</taxon>
        <taxon>Novispirillaceae</taxon>
        <taxon>Caenispirillum</taxon>
    </lineage>
</organism>
<evidence type="ECO:0000256" key="16">
    <source>
        <dbReference type="PIRSR" id="PIRSR039102-3"/>
    </source>
</evidence>
<feature type="binding site" evidence="16">
    <location>
        <position position="271"/>
    </location>
    <ligand>
        <name>Mg(2+)</name>
        <dbReference type="ChEBI" id="CHEBI:18420"/>
        <label>2</label>
    </ligand>
</feature>
<name>K9GVJ1_9PROT</name>
<dbReference type="SUPFAM" id="SSF52440">
    <property type="entry name" value="PreATP-grasp domain"/>
    <property type="match status" value="1"/>
</dbReference>
<feature type="active site" evidence="15">
    <location>
        <position position="19"/>
    </location>
</feature>
<dbReference type="NCBIfam" id="NF002378">
    <property type="entry name" value="PRK01372.1"/>
    <property type="match status" value="1"/>
</dbReference>
<evidence type="ECO:0000259" key="18">
    <source>
        <dbReference type="PROSITE" id="PS50975"/>
    </source>
</evidence>
<evidence type="ECO:0000256" key="2">
    <source>
        <dbReference type="ARBA" id="ARBA00003921"/>
    </source>
</evidence>
<evidence type="ECO:0000256" key="11">
    <source>
        <dbReference type="ARBA" id="ARBA00022984"/>
    </source>
</evidence>
<dbReference type="PANTHER" id="PTHR23132:SF23">
    <property type="entry name" value="D-ALANINE--D-ALANINE LIGASE B"/>
    <property type="match status" value="1"/>
</dbReference>
<dbReference type="Pfam" id="PF01820">
    <property type="entry name" value="Dala_Dala_lig_N"/>
    <property type="match status" value="1"/>
</dbReference>
<dbReference type="PANTHER" id="PTHR23132">
    <property type="entry name" value="D-ALANINE--D-ALANINE LIGASE"/>
    <property type="match status" value="1"/>
</dbReference>
<dbReference type="Gene3D" id="3.30.470.20">
    <property type="entry name" value="ATP-grasp fold, B domain"/>
    <property type="match status" value="1"/>
</dbReference>
<dbReference type="InterPro" id="IPR013815">
    <property type="entry name" value="ATP_grasp_subdomain_1"/>
</dbReference>
<dbReference type="GO" id="GO:0046872">
    <property type="term" value="F:metal ion binding"/>
    <property type="evidence" value="ECO:0007669"/>
    <property type="project" value="UniProtKB-KW"/>
</dbReference>
<feature type="binding site" evidence="16">
    <location>
        <position position="269"/>
    </location>
    <ligand>
        <name>Mg(2+)</name>
        <dbReference type="ChEBI" id="CHEBI:18420"/>
        <label>1</label>
    </ligand>
</feature>
<dbReference type="InterPro" id="IPR005905">
    <property type="entry name" value="D_ala_D_ala"/>
</dbReference>
<feature type="domain" description="ATP-grasp" evidence="18">
    <location>
        <begin position="109"/>
        <end position="302"/>
    </location>
</feature>
<dbReference type="Pfam" id="PF07478">
    <property type="entry name" value="Dala_Dala_lig_C"/>
    <property type="match status" value="1"/>
</dbReference>
<dbReference type="InterPro" id="IPR011095">
    <property type="entry name" value="Dala_Dala_lig_C"/>
</dbReference>
<comment type="similarity">
    <text evidence="4 14">Belongs to the D-alanine--D-alanine ligase family.</text>
</comment>
<comment type="subcellular location">
    <subcellularLocation>
        <location evidence="3 14">Cytoplasm</location>
    </subcellularLocation>
</comment>
<comment type="function">
    <text evidence="2 14">Cell wall formation.</text>
</comment>
<dbReference type="EMBL" id="ANHY01000010">
    <property type="protein sequence ID" value="EKV29995.1"/>
    <property type="molecule type" value="Genomic_DNA"/>
</dbReference>
<evidence type="ECO:0000256" key="5">
    <source>
        <dbReference type="ARBA" id="ARBA00012216"/>
    </source>
</evidence>
<evidence type="ECO:0000313" key="19">
    <source>
        <dbReference type="EMBL" id="EKV29995.1"/>
    </source>
</evidence>
<evidence type="ECO:0000256" key="1">
    <source>
        <dbReference type="ARBA" id="ARBA00001936"/>
    </source>
</evidence>